<feature type="binding site" evidence="7">
    <location>
        <position position="264"/>
    </location>
    <ligand>
        <name>carbamoyl phosphate</name>
        <dbReference type="ChEBI" id="CHEBI:58228"/>
    </ligand>
</feature>
<dbReference type="PANTHER" id="PTHR45753">
    <property type="entry name" value="ORNITHINE CARBAMOYLTRANSFERASE, MITOCHONDRIAL"/>
    <property type="match status" value="1"/>
</dbReference>
<feature type="binding site" evidence="7">
    <location>
        <position position="59"/>
    </location>
    <ligand>
        <name>carbamoyl phosphate</name>
        <dbReference type="ChEBI" id="CHEBI:58228"/>
    </ligand>
</feature>
<feature type="binding site" evidence="7">
    <location>
        <position position="169"/>
    </location>
    <ligand>
        <name>L-aspartate</name>
        <dbReference type="ChEBI" id="CHEBI:29991"/>
    </ligand>
</feature>
<feature type="binding site" evidence="7">
    <location>
        <position position="223"/>
    </location>
    <ligand>
        <name>L-aspartate</name>
        <dbReference type="ChEBI" id="CHEBI:29991"/>
    </ligand>
</feature>
<comment type="pathway">
    <text evidence="1 7">Pyrimidine metabolism; UMP biosynthesis via de novo pathway; (S)-dihydroorotate from bicarbonate: step 2/3.</text>
</comment>
<dbReference type="HAMAP" id="MF_00001">
    <property type="entry name" value="Asp_carb_tr"/>
    <property type="match status" value="1"/>
</dbReference>
<dbReference type="Pfam" id="PF00185">
    <property type="entry name" value="OTCace"/>
    <property type="match status" value="1"/>
</dbReference>
<feature type="binding site" evidence="7">
    <location>
        <position position="86"/>
    </location>
    <ligand>
        <name>L-aspartate</name>
        <dbReference type="ChEBI" id="CHEBI:29991"/>
    </ligand>
</feature>
<dbReference type="Proteomes" id="UP000520814">
    <property type="component" value="Unassembled WGS sequence"/>
</dbReference>
<dbReference type="GO" id="GO:0044205">
    <property type="term" value="P:'de novo' UMP biosynthetic process"/>
    <property type="evidence" value="ECO:0007669"/>
    <property type="project" value="UniProtKB-UniRule"/>
</dbReference>
<sequence>MNLAGRDLLGLEGLEKEAIETILDNATTFSEVLRRDVKKVPTLRGKSVITMFFENSTRTRSSFEAAGKYMSADVINISGSASSASKGESLRDTFLTLQALTADLVIMRTPFSGACHQAAEWVDIPVVNAGDGMHEHPTQGLLDALTIRDAKGSIEGLKVAIVGDVLHSRVARSNIWGLNTLGADVHLVGPKTLLPTDADKLPVTVHTNLEEGLENADVVMVLRLQLERMAKALFPTPREYCNLFGVSKKALRAAKPDAIVMHPGPMNRGLEISGDVPDLPSAVIEKQVTNGVATRMAVLYLLLGAEG</sequence>
<protein>
    <recommendedName>
        <fullName evidence="7">Aspartate carbamoyltransferase</fullName>
        <ecNumber evidence="7">2.1.3.2</ecNumber>
    </recommendedName>
    <alternativeName>
        <fullName evidence="7">Aspartate transcarbamylase</fullName>
        <shortName evidence="7">ATCase</shortName>
    </alternativeName>
</protein>
<dbReference type="GO" id="GO:0004070">
    <property type="term" value="F:aspartate carbamoyltransferase activity"/>
    <property type="evidence" value="ECO:0007669"/>
    <property type="project" value="UniProtKB-UniRule"/>
</dbReference>
<comment type="similarity">
    <text evidence="2 7">Belongs to the aspartate/ornithine carbamoyltransferase superfamily. ATCase family.</text>
</comment>
<evidence type="ECO:0000256" key="4">
    <source>
        <dbReference type="ARBA" id="ARBA00022975"/>
    </source>
</evidence>
<evidence type="ECO:0000313" key="10">
    <source>
        <dbReference type="EMBL" id="MBB6052990.1"/>
    </source>
</evidence>
<feature type="domain" description="Aspartate/ornithine carbamoyltransferase Asp/Orn-binding" evidence="8">
    <location>
        <begin position="155"/>
        <end position="302"/>
    </location>
</feature>
<keyword evidence="11" id="KW-1185">Reference proteome</keyword>
<accession>A0A7W9SVA4</accession>
<dbReference type="PANTHER" id="PTHR45753:SF6">
    <property type="entry name" value="ASPARTATE CARBAMOYLTRANSFERASE"/>
    <property type="match status" value="1"/>
</dbReference>
<feature type="binding site" evidence="7">
    <location>
        <position position="136"/>
    </location>
    <ligand>
        <name>carbamoyl phosphate</name>
        <dbReference type="ChEBI" id="CHEBI:58228"/>
    </ligand>
</feature>
<dbReference type="GO" id="GO:0016597">
    <property type="term" value="F:amino acid binding"/>
    <property type="evidence" value="ECO:0007669"/>
    <property type="project" value="InterPro"/>
</dbReference>
<comment type="function">
    <text evidence="5 7">Catalyzes the condensation of carbamoyl phosphate and aspartate to form carbamoyl aspartate and inorganic phosphate, the committed step in the de novo pyrimidine nucleotide biosynthesis pathway.</text>
</comment>
<dbReference type="PRINTS" id="PR00101">
    <property type="entry name" value="ATCASE"/>
</dbReference>
<evidence type="ECO:0000256" key="6">
    <source>
        <dbReference type="ARBA" id="ARBA00048859"/>
    </source>
</evidence>
<feature type="binding site" evidence="7">
    <location>
        <position position="139"/>
    </location>
    <ligand>
        <name>carbamoyl phosphate</name>
        <dbReference type="ChEBI" id="CHEBI:58228"/>
    </ligand>
</feature>
<dbReference type="InterPro" id="IPR036901">
    <property type="entry name" value="Asp/Orn_carbamoylTrfase_sf"/>
</dbReference>
<evidence type="ECO:0000256" key="5">
    <source>
        <dbReference type="ARBA" id="ARBA00043884"/>
    </source>
</evidence>
<evidence type="ECO:0000313" key="11">
    <source>
        <dbReference type="Proteomes" id="UP000520814"/>
    </source>
</evidence>
<dbReference type="InterPro" id="IPR002082">
    <property type="entry name" value="Asp_carbamoyltransf"/>
</dbReference>
<dbReference type="Gene3D" id="3.40.50.1370">
    <property type="entry name" value="Aspartate/ornithine carbamoyltransferase"/>
    <property type="match status" value="2"/>
</dbReference>
<dbReference type="UniPathway" id="UPA00070">
    <property type="reaction ID" value="UER00116"/>
</dbReference>
<dbReference type="EC" id="2.1.3.2" evidence="7"/>
<keyword evidence="3 7" id="KW-0808">Transferase</keyword>
<comment type="catalytic activity">
    <reaction evidence="6 7">
        <text>carbamoyl phosphate + L-aspartate = N-carbamoyl-L-aspartate + phosphate + H(+)</text>
        <dbReference type="Rhea" id="RHEA:20013"/>
        <dbReference type="ChEBI" id="CHEBI:15378"/>
        <dbReference type="ChEBI" id="CHEBI:29991"/>
        <dbReference type="ChEBI" id="CHEBI:32814"/>
        <dbReference type="ChEBI" id="CHEBI:43474"/>
        <dbReference type="ChEBI" id="CHEBI:58228"/>
        <dbReference type="EC" id="2.1.3.2"/>
    </reaction>
</comment>
<dbReference type="GO" id="GO:0006520">
    <property type="term" value="P:amino acid metabolic process"/>
    <property type="evidence" value="ECO:0007669"/>
    <property type="project" value="InterPro"/>
</dbReference>
<dbReference type="InterPro" id="IPR006131">
    <property type="entry name" value="Asp_carbamoyltransf_Asp/Orn-bd"/>
</dbReference>
<reference evidence="10 11" key="1">
    <citation type="submission" date="2020-08" db="EMBL/GenBank/DDBJ databases">
        <title>Genomic Encyclopedia of Type Strains, Phase IV (KMG-IV): sequencing the most valuable type-strain genomes for metagenomic binning, comparative biology and taxonomic classification.</title>
        <authorList>
            <person name="Goeker M."/>
        </authorList>
    </citation>
    <scope>NUCLEOTIDE SEQUENCE [LARGE SCALE GENOMIC DNA]</scope>
    <source>
        <strain evidence="10 11">DSM 23562</strain>
    </source>
</reference>
<dbReference type="NCBIfam" id="NF002032">
    <property type="entry name" value="PRK00856.1"/>
    <property type="match status" value="1"/>
</dbReference>
<feature type="binding site" evidence="7">
    <location>
        <position position="108"/>
    </location>
    <ligand>
        <name>carbamoyl phosphate</name>
        <dbReference type="ChEBI" id="CHEBI:58228"/>
    </ligand>
</feature>
<dbReference type="PRINTS" id="PR00100">
    <property type="entry name" value="AOTCASE"/>
</dbReference>
<name>A0A7W9SVA4_ARMRO</name>
<organism evidence="10 11">
    <name type="scientific">Armatimonas rosea</name>
    <dbReference type="NCBI Taxonomy" id="685828"/>
    <lineage>
        <taxon>Bacteria</taxon>
        <taxon>Bacillati</taxon>
        <taxon>Armatimonadota</taxon>
        <taxon>Armatimonadia</taxon>
        <taxon>Armatimonadales</taxon>
        <taxon>Armatimonadaceae</taxon>
        <taxon>Armatimonas</taxon>
    </lineage>
</organism>
<keyword evidence="4 7" id="KW-0665">Pyrimidine biosynthesis</keyword>
<comment type="caution">
    <text evidence="10">The sequence shown here is derived from an EMBL/GenBank/DDBJ whole genome shotgun (WGS) entry which is preliminary data.</text>
</comment>
<evidence type="ECO:0000259" key="9">
    <source>
        <dbReference type="Pfam" id="PF02729"/>
    </source>
</evidence>
<evidence type="ECO:0000256" key="7">
    <source>
        <dbReference type="HAMAP-Rule" id="MF_00001"/>
    </source>
</evidence>
<dbReference type="InterPro" id="IPR006130">
    <property type="entry name" value="Asp/Orn_carbamoylTrfase"/>
</dbReference>
<dbReference type="RefSeq" id="WP_184202849.1">
    <property type="nucleotide sequence ID" value="NZ_JACHGW010000005.1"/>
</dbReference>
<dbReference type="AlphaFoldDB" id="A0A7W9SVA4"/>
<dbReference type="GO" id="GO:0005829">
    <property type="term" value="C:cytosol"/>
    <property type="evidence" value="ECO:0007669"/>
    <property type="project" value="TreeGrafter"/>
</dbReference>
<feature type="domain" description="Aspartate/ornithine carbamoyltransferase carbamoyl-P binding" evidence="9">
    <location>
        <begin position="6"/>
        <end position="148"/>
    </location>
</feature>
<dbReference type="Pfam" id="PF02729">
    <property type="entry name" value="OTCace_N"/>
    <property type="match status" value="1"/>
</dbReference>
<dbReference type="EMBL" id="JACHGW010000005">
    <property type="protein sequence ID" value="MBB6052990.1"/>
    <property type="molecule type" value="Genomic_DNA"/>
</dbReference>
<feature type="binding site" evidence="7">
    <location>
        <position position="265"/>
    </location>
    <ligand>
        <name>carbamoyl phosphate</name>
        <dbReference type="ChEBI" id="CHEBI:58228"/>
    </ligand>
</feature>
<gene>
    <name evidence="7" type="primary">pyrB</name>
    <name evidence="10" type="ORF">HNQ39_004822</name>
</gene>
<dbReference type="NCBIfam" id="TIGR00670">
    <property type="entry name" value="asp_carb_tr"/>
    <property type="match status" value="1"/>
</dbReference>
<proteinExistence type="inferred from homology"/>
<dbReference type="PROSITE" id="PS00097">
    <property type="entry name" value="CARBAMOYLTRANSFERASE"/>
    <property type="match status" value="1"/>
</dbReference>
<dbReference type="SUPFAM" id="SSF53671">
    <property type="entry name" value="Aspartate/ornithine carbamoyltransferase"/>
    <property type="match status" value="1"/>
</dbReference>
<feature type="binding site" evidence="7">
    <location>
        <position position="58"/>
    </location>
    <ligand>
        <name>carbamoyl phosphate</name>
        <dbReference type="ChEBI" id="CHEBI:58228"/>
    </ligand>
</feature>
<evidence type="ECO:0000256" key="3">
    <source>
        <dbReference type="ARBA" id="ARBA00022679"/>
    </source>
</evidence>
<evidence type="ECO:0000259" key="8">
    <source>
        <dbReference type="Pfam" id="PF00185"/>
    </source>
</evidence>
<dbReference type="FunFam" id="3.40.50.1370:FF:000007">
    <property type="entry name" value="Aspartate carbamoyltransferase"/>
    <property type="match status" value="1"/>
</dbReference>
<dbReference type="GO" id="GO:0006207">
    <property type="term" value="P:'de novo' pyrimidine nucleobase biosynthetic process"/>
    <property type="evidence" value="ECO:0007669"/>
    <property type="project" value="InterPro"/>
</dbReference>
<evidence type="ECO:0000256" key="2">
    <source>
        <dbReference type="ARBA" id="ARBA00008896"/>
    </source>
</evidence>
<comment type="subunit">
    <text evidence="7">Heterododecamer (2C3:3R2) of six catalytic PyrB chains organized as two trimers (C3), and six regulatory PyrI chains organized as three dimers (R2).</text>
</comment>
<dbReference type="InterPro" id="IPR006132">
    <property type="entry name" value="Asp/Orn_carbamoyltranf_P-bd"/>
</dbReference>
<evidence type="ECO:0000256" key="1">
    <source>
        <dbReference type="ARBA" id="ARBA00004852"/>
    </source>
</evidence>